<keyword evidence="2" id="KW-1185">Reference proteome</keyword>
<evidence type="ECO:0000313" key="1">
    <source>
        <dbReference type="EMBL" id="KZT18266.1"/>
    </source>
</evidence>
<dbReference type="AlphaFoldDB" id="A0A165MFG3"/>
<dbReference type="EMBL" id="KV425693">
    <property type="protein sequence ID" value="KZT18266.1"/>
    <property type="molecule type" value="Genomic_DNA"/>
</dbReference>
<dbReference type="InParanoid" id="A0A165MFG3"/>
<sequence>MSRSVCITFVLPPVSRHSSSLRASRETLYTLPCYGHYSVILRSSDPLGSLQFNTVRNAPGFVMGTLPLNRPLQGFAFVNCRSRLDRQCAGSR</sequence>
<gene>
    <name evidence="1" type="ORF">NEOLEDRAFT_193916</name>
</gene>
<reference evidence="1 2" key="1">
    <citation type="journal article" date="2016" name="Mol. Biol. Evol.">
        <title>Comparative Genomics of Early-Diverging Mushroom-Forming Fungi Provides Insights into the Origins of Lignocellulose Decay Capabilities.</title>
        <authorList>
            <person name="Nagy L.G."/>
            <person name="Riley R."/>
            <person name="Tritt A."/>
            <person name="Adam C."/>
            <person name="Daum C."/>
            <person name="Floudas D."/>
            <person name="Sun H."/>
            <person name="Yadav J.S."/>
            <person name="Pangilinan J."/>
            <person name="Larsson K.H."/>
            <person name="Matsuura K."/>
            <person name="Barry K."/>
            <person name="Labutti K."/>
            <person name="Kuo R."/>
            <person name="Ohm R.A."/>
            <person name="Bhattacharya S.S."/>
            <person name="Shirouzu T."/>
            <person name="Yoshinaga Y."/>
            <person name="Martin F.M."/>
            <person name="Grigoriev I.V."/>
            <person name="Hibbett D.S."/>
        </authorList>
    </citation>
    <scope>NUCLEOTIDE SEQUENCE [LARGE SCALE GENOMIC DNA]</scope>
    <source>
        <strain evidence="1 2">HHB14362 ss-1</strain>
    </source>
</reference>
<accession>A0A165MFG3</accession>
<protein>
    <submittedName>
        <fullName evidence="1">Uncharacterized protein</fullName>
    </submittedName>
</protein>
<name>A0A165MFG3_9AGAM</name>
<evidence type="ECO:0000313" key="2">
    <source>
        <dbReference type="Proteomes" id="UP000076761"/>
    </source>
</evidence>
<proteinExistence type="predicted"/>
<dbReference type="Proteomes" id="UP000076761">
    <property type="component" value="Unassembled WGS sequence"/>
</dbReference>
<organism evidence="1 2">
    <name type="scientific">Neolentinus lepideus HHB14362 ss-1</name>
    <dbReference type="NCBI Taxonomy" id="1314782"/>
    <lineage>
        <taxon>Eukaryota</taxon>
        <taxon>Fungi</taxon>
        <taxon>Dikarya</taxon>
        <taxon>Basidiomycota</taxon>
        <taxon>Agaricomycotina</taxon>
        <taxon>Agaricomycetes</taxon>
        <taxon>Gloeophyllales</taxon>
        <taxon>Gloeophyllaceae</taxon>
        <taxon>Neolentinus</taxon>
    </lineage>
</organism>